<dbReference type="EMBL" id="APAU02000190">
    <property type="protein sequence ID" value="EUB55029.1"/>
    <property type="molecule type" value="Genomic_DNA"/>
</dbReference>
<organism evidence="1 2">
    <name type="scientific">Echinococcus granulosus</name>
    <name type="common">Hydatid tapeworm</name>
    <dbReference type="NCBI Taxonomy" id="6210"/>
    <lineage>
        <taxon>Eukaryota</taxon>
        <taxon>Metazoa</taxon>
        <taxon>Spiralia</taxon>
        <taxon>Lophotrochozoa</taxon>
        <taxon>Platyhelminthes</taxon>
        <taxon>Cestoda</taxon>
        <taxon>Eucestoda</taxon>
        <taxon>Cyclophyllidea</taxon>
        <taxon>Taeniidae</taxon>
        <taxon>Echinococcus</taxon>
        <taxon>Echinococcus granulosus group</taxon>
    </lineage>
</organism>
<protein>
    <submittedName>
        <fullName evidence="1">Uncharacterized protein</fullName>
    </submittedName>
</protein>
<keyword evidence="2" id="KW-1185">Reference proteome</keyword>
<reference evidence="1 2" key="1">
    <citation type="journal article" date="2013" name="Nat. Genet.">
        <title>The genome of the hydatid tapeworm Echinococcus granulosus.</title>
        <authorList>
            <person name="Zheng H."/>
            <person name="Zhang W."/>
            <person name="Zhang L."/>
            <person name="Zhang Z."/>
            <person name="Li J."/>
            <person name="Lu G."/>
            <person name="Zhu Y."/>
            <person name="Wang Y."/>
            <person name="Huang Y."/>
            <person name="Liu J."/>
            <person name="Kang H."/>
            <person name="Chen J."/>
            <person name="Wang L."/>
            <person name="Chen A."/>
            <person name="Yu S."/>
            <person name="Gao Z."/>
            <person name="Jin L."/>
            <person name="Gu W."/>
            <person name="Wang Z."/>
            <person name="Zhao L."/>
            <person name="Shi B."/>
            <person name="Wen H."/>
            <person name="Lin R."/>
            <person name="Jones M.K."/>
            <person name="Brejova B."/>
            <person name="Vinar T."/>
            <person name="Zhao G."/>
            <person name="McManus D.P."/>
            <person name="Chen Z."/>
            <person name="Zhou Y."/>
            <person name="Wang S."/>
        </authorList>
    </citation>
    <scope>NUCLEOTIDE SEQUENCE [LARGE SCALE GENOMIC DNA]</scope>
</reference>
<evidence type="ECO:0000313" key="2">
    <source>
        <dbReference type="Proteomes" id="UP000019149"/>
    </source>
</evidence>
<dbReference type="RefSeq" id="XP_024346225.1">
    <property type="nucleotide sequence ID" value="XM_024499350.1"/>
</dbReference>
<sequence length="84" mass="9576">MLNLGSSDSYSLVEIDNKEEKKQIWRLDHFYESESSSSWVKGKLKEGLDVAFHGPVMELGMAASRCSDATMEELDLCMPMETRR</sequence>
<comment type="caution">
    <text evidence="1">The sequence shown here is derived from an EMBL/GenBank/DDBJ whole genome shotgun (WGS) entry which is preliminary data.</text>
</comment>
<gene>
    <name evidence="1" type="ORF">EGR_10101</name>
</gene>
<accession>W6UNT5</accession>
<dbReference type="AlphaFoldDB" id="W6UNT5"/>
<dbReference type="GeneID" id="36345816"/>
<name>W6UNT5_ECHGR</name>
<dbReference type="CTD" id="36345816"/>
<evidence type="ECO:0000313" key="1">
    <source>
        <dbReference type="EMBL" id="EUB55029.1"/>
    </source>
</evidence>
<dbReference type="Proteomes" id="UP000019149">
    <property type="component" value="Unassembled WGS sequence"/>
</dbReference>
<proteinExistence type="predicted"/>
<dbReference type="KEGG" id="egl:EGR_10101"/>